<organism evidence="6 7">
    <name type="scientific">Tranquillimonas rosea</name>
    <dbReference type="NCBI Taxonomy" id="641238"/>
    <lineage>
        <taxon>Bacteria</taxon>
        <taxon>Pseudomonadati</taxon>
        <taxon>Pseudomonadota</taxon>
        <taxon>Alphaproteobacteria</taxon>
        <taxon>Rhodobacterales</taxon>
        <taxon>Roseobacteraceae</taxon>
        <taxon>Tranquillimonas</taxon>
    </lineage>
</organism>
<dbReference type="PROSITE" id="PS50932">
    <property type="entry name" value="HTH_LACI_2"/>
    <property type="match status" value="1"/>
</dbReference>
<dbReference type="PANTHER" id="PTHR30146:SF33">
    <property type="entry name" value="TRANSCRIPTIONAL REGULATOR"/>
    <property type="match status" value="1"/>
</dbReference>
<gene>
    <name evidence="6" type="ORF">SAMN04490244_1035</name>
</gene>
<evidence type="ECO:0000256" key="1">
    <source>
        <dbReference type="ARBA" id="ARBA00023015"/>
    </source>
</evidence>
<keyword evidence="2" id="KW-0238">DNA-binding</keyword>
<feature type="domain" description="HTH lacI-type" evidence="4">
    <location>
        <begin position="20"/>
        <end position="74"/>
    </location>
</feature>
<protein>
    <submittedName>
        <fullName evidence="6">Transcriptional regulator, LacI family</fullName>
    </submittedName>
</protein>
<dbReference type="EMBL" id="FOGU01000003">
    <property type="protein sequence ID" value="SER79548.1"/>
    <property type="molecule type" value="Genomic_DNA"/>
</dbReference>
<reference evidence="6 7" key="1">
    <citation type="submission" date="2016-10" db="EMBL/GenBank/DDBJ databases">
        <authorList>
            <person name="de Groot N.N."/>
        </authorList>
    </citation>
    <scope>NUCLEOTIDE SEQUENCE [LARGE SCALE GENOMIC DNA]</scope>
    <source>
        <strain evidence="6 7">DSM 23042</strain>
    </source>
</reference>
<dbReference type="AlphaFoldDB" id="A0A1H9S3P1"/>
<dbReference type="PROSITE" id="PS50943">
    <property type="entry name" value="HTH_CROC1"/>
    <property type="match status" value="1"/>
</dbReference>
<dbReference type="PANTHER" id="PTHR30146">
    <property type="entry name" value="LACI-RELATED TRANSCRIPTIONAL REPRESSOR"/>
    <property type="match status" value="1"/>
</dbReference>
<sequence>MPVARNAPPPSEAPPGQRAVTMETVGRLAGVSQVTVSRALNDPKKVSPETLRKIQEAIAVTGYVPNALAGALASRRSKLVAALVPSLTNVVYSSMIKSLSDTMRDGHYQIMLSETGTDPAQEEELIATHLSRRPDAIVLTGIHHTANARRMLLGAGIPVVELWDITDSPIDLCVGFSHSETGRAAARYALDRGYDAAAAISAGDERALRRMSGFADLWTERTGQSVPSEVFAPSSTLADGRTGLARLVDTHGLRRGVIHCSSDVLAHGVLTEAAARGLRVPEDIAVIGFGDQDMAAHTYPALTTVRVDRSELGLQAAKAILARFEGKDIPPVTDLSFSIIARDSA</sequence>
<dbReference type="InterPro" id="IPR000843">
    <property type="entry name" value="HTH_LacI"/>
</dbReference>
<evidence type="ECO:0000256" key="2">
    <source>
        <dbReference type="ARBA" id="ARBA00023125"/>
    </source>
</evidence>
<dbReference type="SUPFAM" id="SSF47413">
    <property type="entry name" value="lambda repressor-like DNA-binding domains"/>
    <property type="match status" value="1"/>
</dbReference>
<accession>A0A1H9S3P1</accession>
<evidence type="ECO:0000256" key="3">
    <source>
        <dbReference type="ARBA" id="ARBA00023163"/>
    </source>
</evidence>
<dbReference type="SUPFAM" id="SSF53822">
    <property type="entry name" value="Periplasmic binding protein-like I"/>
    <property type="match status" value="1"/>
</dbReference>
<evidence type="ECO:0000313" key="7">
    <source>
        <dbReference type="Proteomes" id="UP000198885"/>
    </source>
</evidence>
<keyword evidence="7" id="KW-1185">Reference proteome</keyword>
<dbReference type="Pfam" id="PF13377">
    <property type="entry name" value="Peripla_BP_3"/>
    <property type="match status" value="1"/>
</dbReference>
<dbReference type="STRING" id="641238.SAMN04490244_1035"/>
<keyword evidence="1" id="KW-0805">Transcription regulation</keyword>
<keyword evidence="3" id="KW-0804">Transcription</keyword>
<dbReference type="SMART" id="SM00354">
    <property type="entry name" value="HTH_LACI"/>
    <property type="match status" value="1"/>
</dbReference>
<dbReference type="Pfam" id="PF00356">
    <property type="entry name" value="LacI"/>
    <property type="match status" value="1"/>
</dbReference>
<name>A0A1H9S3P1_9RHOB</name>
<dbReference type="CDD" id="cd01392">
    <property type="entry name" value="HTH_LacI"/>
    <property type="match status" value="1"/>
</dbReference>
<proteinExistence type="predicted"/>
<dbReference type="InterPro" id="IPR046335">
    <property type="entry name" value="LacI/GalR-like_sensor"/>
</dbReference>
<dbReference type="Gene3D" id="3.40.50.2300">
    <property type="match status" value="2"/>
</dbReference>
<dbReference type="InterPro" id="IPR028082">
    <property type="entry name" value="Peripla_BP_I"/>
</dbReference>
<dbReference type="GO" id="GO:0000976">
    <property type="term" value="F:transcription cis-regulatory region binding"/>
    <property type="evidence" value="ECO:0007669"/>
    <property type="project" value="TreeGrafter"/>
</dbReference>
<dbReference type="InterPro" id="IPR010982">
    <property type="entry name" value="Lambda_DNA-bd_dom_sf"/>
</dbReference>
<evidence type="ECO:0000259" key="4">
    <source>
        <dbReference type="PROSITE" id="PS50932"/>
    </source>
</evidence>
<dbReference type="Gene3D" id="1.10.260.40">
    <property type="entry name" value="lambda repressor-like DNA-binding domains"/>
    <property type="match status" value="1"/>
</dbReference>
<evidence type="ECO:0000259" key="5">
    <source>
        <dbReference type="PROSITE" id="PS50943"/>
    </source>
</evidence>
<dbReference type="CDD" id="cd01575">
    <property type="entry name" value="PBP1_GntR"/>
    <property type="match status" value="1"/>
</dbReference>
<dbReference type="Proteomes" id="UP000198885">
    <property type="component" value="Unassembled WGS sequence"/>
</dbReference>
<evidence type="ECO:0000313" key="6">
    <source>
        <dbReference type="EMBL" id="SER79548.1"/>
    </source>
</evidence>
<feature type="domain" description="HTH cro/C1-type" evidence="5">
    <location>
        <begin position="21"/>
        <end position="64"/>
    </location>
</feature>
<dbReference type="GO" id="GO:0003700">
    <property type="term" value="F:DNA-binding transcription factor activity"/>
    <property type="evidence" value="ECO:0007669"/>
    <property type="project" value="TreeGrafter"/>
</dbReference>
<dbReference type="InterPro" id="IPR001387">
    <property type="entry name" value="Cro/C1-type_HTH"/>
</dbReference>